<comment type="caution">
    <text evidence="2">The sequence shown here is derived from an EMBL/GenBank/DDBJ whole genome shotgun (WGS) entry which is preliminary data.</text>
</comment>
<protein>
    <submittedName>
        <fullName evidence="2">Uncharacterized protein</fullName>
    </submittedName>
</protein>
<feature type="transmembrane region" description="Helical" evidence="1">
    <location>
        <begin position="20"/>
        <end position="39"/>
    </location>
</feature>
<reference evidence="2" key="1">
    <citation type="journal article" date="2014" name="Int. J. Syst. Evol. Microbiol.">
        <title>Complete genome sequence of Corynebacterium casei LMG S-19264T (=DSM 44701T), isolated from a smear-ripened cheese.</title>
        <authorList>
            <consortium name="US DOE Joint Genome Institute (JGI-PGF)"/>
            <person name="Walter F."/>
            <person name="Albersmeier A."/>
            <person name="Kalinowski J."/>
            <person name="Ruckert C."/>
        </authorList>
    </citation>
    <scope>NUCLEOTIDE SEQUENCE</scope>
    <source>
        <strain evidence="2">JCM 4834</strain>
    </source>
</reference>
<proteinExistence type="predicted"/>
<reference evidence="2" key="2">
    <citation type="submission" date="2020-09" db="EMBL/GenBank/DDBJ databases">
        <authorList>
            <person name="Sun Q."/>
            <person name="Ohkuma M."/>
        </authorList>
    </citation>
    <scope>NUCLEOTIDE SEQUENCE</scope>
    <source>
        <strain evidence="2">JCM 4834</strain>
    </source>
</reference>
<sequence>MDQMMLLFAARRPDGPSWSPYLAVGLFLLVTTFVGIMYGRKRR</sequence>
<dbReference type="RefSeq" id="WP_268253276.1">
    <property type="nucleotide sequence ID" value="NZ_BMVX01000011.1"/>
</dbReference>
<keyword evidence="1" id="KW-0812">Transmembrane</keyword>
<evidence type="ECO:0000313" key="3">
    <source>
        <dbReference type="Proteomes" id="UP000634660"/>
    </source>
</evidence>
<evidence type="ECO:0000313" key="2">
    <source>
        <dbReference type="EMBL" id="GGZ70766.1"/>
    </source>
</evidence>
<dbReference type="Proteomes" id="UP000634660">
    <property type="component" value="Unassembled WGS sequence"/>
</dbReference>
<keyword evidence="1" id="KW-0472">Membrane</keyword>
<dbReference type="AlphaFoldDB" id="A0A918QT39"/>
<organism evidence="2 3">
    <name type="scientific">Streptomyces subrutilus</name>
    <dbReference type="NCBI Taxonomy" id="36818"/>
    <lineage>
        <taxon>Bacteria</taxon>
        <taxon>Bacillati</taxon>
        <taxon>Actinomycetota</taxon>
        <taxon>Actinomycetes</taxon>
        <taxon>Kitasatosporales</taxon>
        <taxon>Streptomycetaceae</taxon>
        <taxon>Streptomyces</taxon>
    </lineage>
</organism>
<evidence type="ECO:0000256" key="1">
    <source>
        <dbReference type="SAM" id="Phobius"/>
    </source>
</evidence>
<gene>
    <name evidence="2" type="ORF">GCM10010371_33450</name>
</gene>
<accession>A0A918QT39</accession>
<keyword evidence="1" id="KW-1133">Transmembrane helix</keyword>
<dbReference type="EMBL" id="BMVX01000011">
    <property type="protein sequence ID" value="GGZ70766.1"/>
    <property type="molecule type" value="Genomic_DNA"/>
</dbReference>
<name>A0A918QT39_9ACTN</name>